<name>A0A8J7Q9T3_9BACT</name>
<keyword evidence="1" id="KW-0812">Transmembrane</keyword>
<dbReference type="Proteomes" id="UP000664417">
    <property type="component" value="Unassembled WGS sequence"/>
</dbReference>
<dbReference type="InterPro" id="IPR011990">
    <property type="entry name" value="TPR-like_helical_dom_sf"/>
</dbReference>
<dbReference type="SUPFAM" id="SSF48452">
    <property type="entry name" value="TPR-like"/>
    <property type="match status" value="1"/>
</dbReference>
<protein>
    <submittedName>
        <fullName evidence="2">Uncharacterized protein</fullName>
    </submittedName>
</protein>
<organism evidence="2 3">
    <name type="scientific">Acanthopleuribacter pedis</name>
    <dbReference type="NCBI Taxonomy" id="442870"/>
    <lineage>
        <taxon>Bacteria</taxon>
        <taxon>Pseudomonadati</taxon>
        <taxon>Acidobacteriota</taxon>
        <taxon>Holophagae</taxon>
        <taxon>Acanthopleuribacterales</taxon>
        <taxon>Acanthopleuribacteraceae</taxon>
        <taxon>Acanthopleuribacter</taxon>
    </lineage>
</organism>
<dbReference type="EMBL" id="JAFREP010000023">
    <property type="protein sequence ID" value="MBO1321346.1"/>
    <property type="molecule type" value="Genomic_DNA"/>
</dbReference>
<gene>
    <name evidence="2" type="ORF">J3U88_22890</name>
</gene>
<dbReference type="Gene3D" id="1.25.40.10">
    <property type="entry name" value="Tetratricopeptide repeat domain"/>
    <property type="match status" value="1"/>
</dbReference>
<dbReference type="AlphaFoldDB" id="A0A8J7Q9T3"/>
<dbReference type="RefSeq" id="WP_207861320.1">
    <property type="nucleotide sequence ID" value="NZ_JAFREP010000023.1"/>
</dbReference>
<accession>A0A8J7Q9T3</accession>
<keyword evidence="1" id="KW-0472">Membrane</keyword>
<evidence type="ECO:0000313" key="2">
    <source>
        <dbReference type="EMBL" id="MBO1321346.1"/>
    </source>
</evidence>
<keyword evidence="1" id="KW-1133">Transmembrane helix</keyword>
<feature type="transmembrane region" description="Helical" evidence="1">
    <location>
        <begin position="6"/>
        <end position="24"/>
    </location>
</feature>
<reference evidence="2" key="1">
    <citation type="submission" date="2021-03" db="EMBL/GenBank/DDBJ databases">
        <authorList>
            <person name="Wang G."/>
        </authorList>
    </citation>
    <scope>NUCLEOTIDE SEQUENCE</scope>
    <source>
        <strain evidence="2">KCTC 12899</strain>
    </source>
</reference>
<evidence type="ECO:0000313" key="3">
    <source>
        <dbReference type="Proteomes" id="UP000664417"/>
    </source>
</evidence>
<evidence type="ECO:0000256" key="1">
    <source>
        <dbReference type="SAM" id="Phobius"/>
    </source>
</evidence>
<sequence>MNIKYLLMFIALVQALIIAYFLGLNRHHSQPRPSATPTGTLFTTLTKEQADQSYRDGMRLLTEEGPARAQAFFETRFQESGHLTLLYGLAWTQYLNQDQAAAERNLVYILDHQPDTELAAHCHYLQGYLALNQARHQDAINGFEAAHHLYRLRDKQNNLFKCEIGMASAAVFQRRYERADELLNIAFSRFESGKVKHLGHFYHLKAKVSFGRKRWAAARTFAEKELAEFERIGDALNTGVAYGDLAFFRGLTGDLAGSLAANTEAESRLTQLQAQDKLIQTKINRILLAHCEGRTEDRLVEEVRAHVEAQNDLYAGEQLELLEDWECP</sequence>
<comment type="caution">
    <text evidence="2">The sequence shown here is derived from an EMBL/GenBank/DDBJ whole genome shotgun (WGS) entry which is preliminary data.</text>
</comment>
<proteinExistence type="predicted"/>
<keyword evidence="3" id="KW-1185">Reference proteome</keyword>